<dbReference type="AlphaFoldDB" id="A0A4Z0YZG8"/>
<feature type="compositionally biased region" description="Polar residues" evidence="1">
    <location>
        <begin position="7"/>
        <end position="22"/>
    </location>
</feature>
<organism evidence="2 3">
    <name type="scientific">Xylaria hypoxylon</name>
    <dbReference type="NCBI Taxonomy" id="37992"/>
    <lineage>
        <taxon>Eukaryota</taxon>
        <taxon>Fungi</taxon>
        <taxon>Dikarya</taxon>
        <taxon>Ascomycota</taxon>
        <taxon>Pezizomycotina</taxon>
        <taxon>Sordariomycetes</taxon>
        <taxon>Xylariomycetidae</taxon>
        <taxon>Xylariales</taxon>
        <taxon>Xylariaceae</taxon>
        <taxon>Xylaria</taxon>
    </lineage>
</organism>
<evidence type="ECO:0000313" key="2">
    <source>
        <dbReference type="EMBL" id="TGJ84881.1"/>
    </source>
</evidence>
<dbReference type="EMBL" id="SKBN01000057">
    <property type="protein sequence ID" value="TGJ84881.1"/>
    <property type="molecule type" value="Genomic_DNA"/>
</dbReference>
<accession>A0A4Z0YZG8</accession>
<feature type="region of interest" description="Disordered" evidence="1">
    <location>
        <begin position="1"/>
        <end position="28"/>
    </location>
</feature>
<dbReference type="OrthoDB" id="5952526at2759"/>
<gene>
    <name evidence="2" type="ORF">E0Z10_g3889</name>
</gene>
<evidence type="ECO:0000256" key="1">
    <source>
        <dbReference type="SAM" id="MobiDB-lite"/>
    </source>
</evidence>
<comment type="caution">
    <text evidence="2">The sequence shown here is derived from an EMBL/GenBank/DDBJ whole genome shotgun (WGS) entry which is preliminary data.</text>
</comment>
<evidence type="ECO:0000313" key="3">
    <source>
        <dbReference type="Proteomes" id="UP000297716"/>
    </source>
</evidence>
<proteinExistence type="predicted"/>
<name>A0A4Z0YZG8_9PEZI</name>
<protein>
    <submittedName>
        <fullName evidence="2">Uncharacterized protein</fullName>
    </submittedName>
</protein>
<keyword evidence="3" id="KW-1185">Reference proteome</keyword>
<sequence length="181" mass="19694">MLASISPKKTTASATPHRTSVPPSTPLRRTPATFRAFLCARGDRAQAGYVEAVPERQHGAANHHAGGNAATRAIERDVIRSPLSTKLQKESPSSLIETEGKLMIHIRQLGAAVVETNDDFMFHLFEQDKALSAKPHAYSRGSWEKIAFAMQTSYATWREIEGVLGLLSDARACVRSARLGG</sequence>
<dbReference type="Proteomes" id="UP000297716">
    <property type="component" value="Unassembled WGS sequence"/>
</dbReference>
<reference evidence="2 3" key="1">
    <citation type="submission" date="2019-03" db="EMBL/GenBank/DDBJ databases">
        <title>Draft genome sequence of Xylaria hypoxylon DSM 108379, a ubiquitous saprotrophic-parasitic fungi on hardwood.</title>
        <authorList>
            <person name="Buettner E."/>
            <person name="Leonhardt S."/>
            <person name="Gebauer A.M."/>
            <person name="Liers C."/>
            <person name="Hofrichter M."/>
            <person name="Kellner H."/>
        </authorList>
    </citation>
    <scope>NUCLEOTIDE SEQUENCE [LARGE SCALE GENOMIC DNA]</scope>
    <source>
        <strain evidence="2 3">DSM 108379</strain>
    </source>
</reference>